<sequence length="114" mass="12770">MDMAIKNGFEKYKIPNQPSHEVYFDGSEQTTDPGCPHNIDGEQLYGASLPQHEFSGTVKPAIAFAKLTKLEWGTKYVQCSTIIISINDGYIRVKIPELLQILLKQPIMGKAPLY</sequence>
<reference evidence="1 2" key="1">
    <citation type="submission" date="2019-11" db="EMBL/GenBank/DDBJ databases">
        <title>Whole genome sequence of Oryza granulata.</title>
        <authorList>
            <person name="Li W."/>
        </authorList>
    </citation>
    <scope>NUCLEOTIDE SEQUENCE [LARGE SCALE GENOMIC DNA]</scope>
    <source>
        <strain evidence="2">cv. Menghai</strain>
        <tissue evidence="1">Leaf</tissue>
    </source>
</reference>
<accession>A0A6G1CDB9</accession>
<keyword evidence="2" id="KW-1185">Reference proteome</keyword>
<dbReference type="Proteomes" id="UP000479710">
    <property type="component" value="Unassembled WGS sequence"/>
</dbReference>
<proteinExistence type="predicted"/>
<organism evidence="1 2">
    <name type="scientific">Oryza meyeriana var. granulata</name>
    <dbReference type="NCBI Taxonomy" id="110450"/>
    <lineage>
        <taxon>Eukaryota</taxon>
        <taxon>Viridiplantae</taxon>
        <taxon>Streptophyta</taxon>
        <taxon>Embryophyta</taxon>
        <taxon>Tracheophyta</taxon>
        <taxon>Spermatophyta</taxon>
        <taxon>Magnoliopsida</taxon>
        <taxon>Liliopsida</taxon>
        <taxon>Poales</taxon>
        <taxon>Poaceae</taxon>
        <taxon>BOP clade</taxon>
        <taxon>Oryzoideae</taxon>
        <taxon>Oryzeae</taxon>
        <taxon>Oryzinae</taxon>
        <taxon>Oryza</taxon>
        <taxon>Oryza meyeriana</taxon>
    </lineage>
</organism>
<dbReference type="EMBL" id="SPHZ02000009">
    <property type="protein sequence ID" value="KAF0898615.1"/>
    <property type="molecule type" value="Genomic_DNA"/>
</dbReference>
<dbReference type="AlphaFoldDB" id="A0A6G1CDB9"/>
<evidence type="ECO:0000313" key="2">
    <source>
        <dbReference type="Proteomes" id="UP000479710"/>
    </source>
</evidence>
<evidence type="ECO:0000313" key="1">
    <source>
        <dbReference type="EMBL" id="KAF0898615.1"/>
    </source>
</evidence>
<gene>
    <name evidence="1" type="ORF">E2562_008198</name>
</gene>
<comment type="caution">
    <text evidence="1">The sequence shown here is derived from an EMBL/GenBank/DDBJ whole genome shotgun (WGS) entry which is preliminary data.</text>
</comment>
<name>A0A6G1CDB9_9ORYZ</name>
<protein>
    <submittedName>
        <fullName evidence="1">Uncharacterized protein</fullName>
    </submittedName>
</protein>